<evidence type="ECO:0000256" key="3">
    <source>
        <dbReference type="ARBA" id="ARBA00022692"/>
    </source>
</evidence>
<comment type="subcellular location">
    <subcellularLocation>
        <location evidence="1">Membrane</location>
        <topology evidence="1">Single-pass membrane protein</topology>
    </subcellularLocation>
</comment>
<feature type="domain" description="Fibronectin type-III" evidence="14">
    <location>
        <begin position="544"/>
        <end position="637"/>
    </location>
</feature>
<keyword evidence="15" id="KW-1185">Reference proteome</keyword>
<accession>A0A6P4ZB29</accession>
<dbReference type="SMART" id="SM00060">
    <property type="entry name" value="FN3"/>
    <property type="match status" value="1"/>
</dbReference>
<dbReference type="AlphaFoldDB" id="A0A6P4ZB29"/>
<name>A0A6P4ZB29_BRABE</name>
<dbReference type="InterPro" id="IPR032675">
    <property type="entry name" value="LRR_dom_sf"/>
</dbReference>
<protein>
    <submittedName>
        <fullName evidence="16">Leucine-rich repeat neuronal protein 1-like isoform X1</fullName>
    </submittedName>
</protein>
<evidence type="ECO:0000259" key="13">
    <source>
        <dbReference type="PROSITE" id="PS50835"/>
    </source>
</evidence>
<dbReference type="Gene3D" id="3.80.10.10">
    <property type="entry name" value="Ribonuclease Inhibitor"/>
    <property type="match status" value="2"/>
</dbReference>
<evidence type="ECO:0000256" key="4">
    <source>
        <dbReference type="ARBA" id="ARBA00022729"/>
    </source>
</evidence>
<evidence type="ECO:0000313" key="16">
    <source>
        <dbReference type="RefSeq" id="XP_019633838.1"/>
    </source>
</evidence>
<evidence type="ECO:0000256" key="6">
    <source>
        <dbReference type="ARBA" id="ARBA00022989"/>
    </source>
</evidence>
<dbReference type="KEGG" id="bbel:109477210"/>
<feature type="chain" id="PRO_5027565337" evidence="12">
    <location>
        <begin position="47"/>
        <end position="714"/>
    </location>
</feature>
<dbReference type="InterPro" id="IPR050333">
    <property type="entry name" value="SLRP"/>
</dbReference>
<dbReference type="SUPFAM" id="SSF49265">
    <property type="entry name" value="Fibronectin type III"/>
    <property type="match status" value="1"/>
</dbReference>
<dbReference type="SMART" id="SM00365">
    <property type="entry name" value="LRR_SD22"/>
    <property type="match status" value="5"/>
</dbReference>
<evidence type="ECO:0000256" key="8">
    <source>
        <dbReference type="ARBA" id="ARBA00023157"/>
    </source>
</evidence>
<dbReference type="Pfam" id="PF00041">
    <property type="entry name" value="fn3"/>
    <property type="match status" value="1"/>
</dbReference>
<dbReference type="SMART" id="SM00369">
    <property type="entry name" value="LRR_TYP"/>
    <property type="match status" value="10"/>
</dbReference>
<dbReference type="InterPro" id="IPR007110">
    <property type="entry name" value="Ig-like_dom"/>
</dbReference>
<keyword evidence="4 12" id="KW-0732">Signal</keyword>
<dbReference type="PROSITE" id="PS51450">
    <property type="entry name" value="LRR"/>
    <property type="match status" value="2"/>
</dbReference>
<evidence type="ECO:0000256" key="12">
    <source>
        <dbReference type="SAM" id="SignalP"/>
    </source>
</evidence>
<dbReference type="SMART" id="SM00409">
    <property type="entry name" value="IG"/>
    <property type="match status" value="1"/>
</dbReference>
<dbReference type="OrthoDB" id="266138at2759"/>
<dbReference type="SUPFAM" id="SSF48726">
    <property type="entry name" value="Immunoglobulin"/>
    <property type="match status" value="1"/>
</dbReference>
<dbReference type="InterPro" id="IPR003591">
    <property type="entry name" value="Leu-rich_rpt_typical-subtyp"/>
</dbReference>
<evidence type="ECO:0000313" key="15">
    <source>
        <dbReference type="Proteomes" id="UP000515135"/>
    </source>
</evidence>
<reference evidence="16" key="1">
    <citation type="submission" date="2025-08" db="UniProtKB">
        <authorList>
            <consortium name="RefSeq"/>
        </authorList>
    </citation>
    <scope>IDENTIFICATION</scope>
    <source>
        <tissue evidence="16">Gonad</tissue>
    </source>
</reference>
<dbReference type="InterPro" id="IPR003598">
    <property type="entry name" value="Ig_sub2"/>
</dbReference>
<dbReference type="RefSeq" id="XP_019633838.1">
    <property type="nucleotide sequence ID" value="XM_019778279.1"/>
</dbReference>
<evidence type="ECO:0000256" key="10">
    <source>
        <dbReference type="ARBA" id="ARBA00023319"/>
    </source>
</evidence>
<dbReference type="FunFam" id="2.60.40.10:FF:000076">
    <property type="entry name" value="Leucine-rich repeat and Ig domain-containing 4"/>
    <property type="match status" value="1"/>
</dbReference>
<dbReference type="Pfam" id="PF13855">
    <property type="entry name" value="LRR_8"/>
    <property type="match status" value="4"/>
</dbReference>
<dbReference type="GO" id="GO:0016020">
    <property type="term" value="C:membrane"/>
    <property type="evidence" value="ECO:0007669"/>
    <property type="project" value="UniProtKB-SubCell"/>
</dbReference>
<keyword evidence="2" id="KW-0433">Leucine-rich repeat</keyword>
<feature type="domain" description="Ig-like" evidence="13">
    <location>
        <begin position="446"/>
        <end position="537"/>
    </location>
</feature>
<keyword evidence="8" id="KW-1015">Disulfide bond</keyword>
<feature type="transmembrane region" description="Helical" evidence="11">
    <location>
        <begin position="644"/>
        <end position="669"/>
    </location>
</feature>
<dbReference type="InterPro" id="IPR036116">
    <property type="entry name" value="FN3_sf"/>
</dbReference>
<evidence type="ECO:0000256" key="5">
    <source>
        <dbReference type="ARBA" id="ARBA00022737"/>
    </source>
</evidence>
<dbReference type="InterPro" id="IPR013783">
    <property type="entry name" value="Ig-like_fold"/>
</dbReference>
<evidence type="ECO:0000256" key="11">
    <source>
        <dbReference type="SAM" id="Phobius"/>
    </source>
</evidence>
<dbReference type="InterPro" id="IPR001611">
    <property type="entry name" value="Leu-rich_rpt"/>
</dbReference>
<gene>
    <name evidence="16" type="primary">LOC109477210</name>
</gene>
<feature type="signal peptide" evidence="12">
    <location>
        <begin position="1"/>
        <end position="46"/>
    </location>
</feature>
<dbReference type="InterPro" id="IPR003599">
    <property type="entry name" value="Ig_sub"/>
</dbReference>
<keyword evidence="5" id="KW-0677">Repeat</keyword>
<evidence type="ECO:0000256" key="7">
    <source>
        <dbReference type="ARBA" id="ARBA00023136"/>
    </source>
</evidence>
<dbReference type="SUPFAM" id="SSF52058">
    <property type="entry name" value="L domain-like"/>
    <property type="match status" value="1"/>
</dbReference>
<proteinExistence type="predicted"/>
<keyword evidence="3 11" id="KW-0812">Transmembrane</keyword>
<keyword evidence="7 11" id="KW-0472">Membrane</keyword>
<dbReference type="GO" id="GO:0005615">
    <property type="term" value="C:extracellular space"/>
    <property type="evidence" value="ECO:0007669"/>
    <property type="project" value="TreeGrafter"/>
</dbReference>
<keyword evidence="6 11" id="KW-1133">Transmembrane helix</keyword>
<keyword evidence="9" id="KW-0325">Glycoprotein</keyword>
<evidence type="ECO:0000259" key="14">
    <source>
        <dbReference type="PROSITE" id="PS50853"/>
    </source>
</evidence>
<dbReference type="SMART" id="SM00408">
    <property type="entry name" value="IGc2"/>
    <property type="match status" value="1"/>
</dbReference>
<dbReference type="GeneID" id="109477210"/>
<organism evidence="15 16">
    <name type="scientific">Branchiostoma belcheri</name>
    <name type="common">Amphioxus</name>
    <dbReference type="NCBI Taxonomy" id="7741"/>
    <lineage>
        <taxon>Eukaryota</taxon>
        <taxon>Metazoa</taxon>
        <taxon>Chordata</taxon>
        <taxon>Cephalochordata</taxon>
        <taxon>Leptocardii</taxon>
        <taxon>Amphioxiformes</taxon>
        <taxon>Branchiostomatidae</taxon>
        <taxon>Branchiostoma</taxon>
    </lineage>
</organism>
<sequence>MKWKRCHQESSKAWSSAIQTMMEMGTLQTLHLAALLLFCSLPHISGKPWNTTCPLPSCACELRERLTDSSHYINAKTVDCSNQKLTAVPPGLPLDTEVLLLQVNNIASLGDSLSPLENLTELDLSQNDISDIDQNWFTGLKQLGKLQLQQNWISGVKSQDFLPLSNLRELHLDYNQITSLDDLAFMGLQALQQLNLNGNNLTSVGRGWLEEVPRLKILHVGDNPITMLEDGNFQPLYNLEHLILSGAGMVDLSPGVFHGLQNLRSLHLQNNRFMKMPSAAIQKVPSLQFLELDYNPIVKITSHQIIKLPQLVQLQLNHMPKLTIVDNGAFQNLPNLRRLELSHNPMLSYLHQDSFRGLHNLEILLLNNNALTALYEDIVHSLPSLKQVRLEGNPLRCDCLMRWVGINVTDISYLDRKNLICNSPPEYHGMDLGSLIPDLMMRRCMPIIQPTFPSYLTVKQNAHLTLDCRAMGEPQPNIYWVLPNGDRFTSRNTSPRIKLTQEGTLEMSKVQVHDTGHYTCVAINDGYDGDSRTMLLNVSASPNTLFHLSASNITTHSIHLSWQSPYVQRVQAYLLQYTAMMMVGGVHVTYRALIPPEVQHYNLTNLVPSTNYKVCLTVADFHTHHQGTCITATTKQAMSPPSQVGLIIAMVMGGMVTVGLLLALVSYGMRKYRVRHYHRAEMHHYIHDITSIPLTDLYSPITTSLWGRDNSVDA</sequence>
<evidence type="ECO:0000256" key="9">
    <source>
        <dbReference type="ARBA" id="ARBA00023180"/>
    </source>
</evidence>
<dbReference type="PANTHER" id="PTHR45712">
    <property type="entry name" value="AGAP008170-PA"/>
    <property type="match status" value="1"/>
</dbReference>
<dbReference type="Proteomes" id="UP000515135">
    <property type="component" value="Unplaced"/>
</dbReference>
<dbReference type="Pfam" id="PF13927">
    <property type="entry name" value="Ig_3"/>
    <property type="match status" value="1"/>
</dbReference>
<dbReference type="InterPro" id="IPR036179">
    <property type="entry name" value="Ig-like_dom_sf"/>
</dbReference>
<dbReference type="PROSITE" id="PS50853">
    <property type="entry name" value="FN3"/>
    <property type="match status" value="1"/>
</dbReference>
<keyword evidence="10" id="KW-0393">Immunoglobulin domain</keyword>
<dbReference type="PANTHER" id="PTHR45712:SF22">
    <property type="entry name" value="INSULIN-LIKE GROWTH FACTOR-BINDING PROTEIN COMPLEX ACID LABILE SUBUNIT"/>
    <property type="match status" value="1"/>
</dbReference>
<dbReference type="InterPro" id="IPR003961">
    <property type="entry name" value="FN3_dom"/>
</dbReference>
<dbReference type="CDD" id="cd00063">
    <property type="entry name" value="FN3"/>
    <property type="match status" value="1"/>
</dbReference>
<evidence type="ECO:0000256" key="1">
    <source>
        <dbReference type="ARBA" id="ARBA00004167"/>
    </source>
</evidence>
<dbReference type="PROSITE" id="PS50835">
    <property type="entry name" value="IG_LIKE"/>
    <property type="match status" value="1"/>
</dbReference>
<evidence type="ECO:0000256" key="2">
    <source>
        <dbReference type="ARBA" id="ARBA00022614"/>
    </source>
</evidence>
<dbReference type="FunFam" id="3.80.10.10:FF:000770">
    <property type="entry name" value="Uncharacterized protein"/>
    <property type="match status" value="1"/>
</dbReference>
<dbReference type="Gene3D" id="2.60.40.10">
    <property type="entry name" value="Immunoglobulins"/>
    <property type="match status" value="2"/>
</dbReference>
<dbReference type="FunFam" id="3.80.10.10:FF:002819">
    <property type="entry name" value="Uncharacterized protein"/>
    <property type="match status" value="1"/>
</dbReference>